<evidence type="ECO:0000256" key="6">
    <source>
        <dbReference type="ARBA" id="ARBA00022448"/>
    </source>
</evidence>
<reference evidence="18" key="1">
    <citation type="journal article" date="2020" name="mSystems">
        <title>Genome- and Community-Level Interaction Insights into Carbon Utilization and Element Cycling Functions of Hydrothermarchaeota in Hydrothermal Sediment.</title>
        <authorList>
            <person name="Zhou Z."/>
            <person name="Liu Y."/>
            <person name="Xu W."/>
            <person name="Pan J."/>
            <person name="Luo Z.H."/>
            <person name="Li M."/>
        </authorList>
    </citation>
    <scope>NUCLEOTIDE SEQUENCE [LARGE SCALE GENOMIC DNA]</scope>
    <source>
        <strain evidence="18">SpSt-605</strain>
    </source>
</reference>
<comment type="similarity">
    <text evidence="2">Belongs to the desulfoferrodoxin family.</text>
</comment>
<feature type="binding site" evidence="15">
    <location>
        <position position="29"/>
    </location>
    <ligand>
        <name>Fe cation</name>
        <dbReference type="ChEBI" id="CHEBI:24875"/>
        <label>1</label>
    </ligand>
</feature>
<dbReference type="GO" id="GO:0005506">
    <property type="term" value="F:iron ion binding"/>
    <property type="evidence" value="ECO:0007669"/>
    <property type="project" value="InterPro"/>
</dbReference>
<keyword evidence="6" id="KW-0813">Transport</keyword>
<feature type="binding site" evidence="15">
    <location>
        <position position="120"/>
    </location>
    <ligand>
        <name>Fe cation</name>
        <dbReference type="ChEBI" id="CHEBI:24875"/>
        <label>1</label>
    </ligand>
</feature>
<comment type="subunit">
    <text evidence="3">Homodimer.</text>
</comment>
<feature type="binding site" evidence="15">
    <location>
        <position position="117"/>
    </location>
    <ligand>
        <name>Fe cation</name>
        <dbReference type="ChEBI" id="CHEBI:24875"/>
        <label>1</label>
    </ligand>
</feature>
<dbReference type="CDD" id="cd00974">
    <property type="entry name" value="DSRD"/>
    <property type="match status" value="1"/>
</dbReference>
<evidence type="ECO:0000256" key="10">
    <source>
        <dbReference type="ARBA" id="ARBA00023002"/>
    </source>
</evidence>
<evidence type="ECO:0000256" key="12">
    <source>
        <dbReference type="ARBA" id="ARBA00024690"/>
    </source>
</evidence>
<gene>
    <name evidence="18" type="ORF">ENT73_05535</name>
</gene>
<dbReference type="Pfam" id="PF01880">
    <property type="entry name" value="Desulfoferrodox"/>
    <property type="match status" value="1"/>
</dbReference>
<comment type="catalytic activity">
    <reaction evidence="14">
        <text>reduced [rubredoxin] + superoxide + 2 H(+) = oxidized [rubredoxin] + H2O2</text>
        <dbReference type="Rhea" id="RHEA:21324"/>
        <dbReference type="Rhea" id="RHEA-COMP:10302"/>
        <dbReference type="Rhea" id="RHEA-COMP:10303"/>
        <dbReference type="ChEBI" id="CHEBI:15378"/>
        <dbReference type="ChEBI" id="CHEBI:16240"/>
        <dbReference type="ChEBI" id="CHEBI:18421"/>
        <dbReference type="ChEBI" id="CHEBI:29033"/>
        <dbReference type="ChEBI" id="CHEBI:29034"/>
        <dbReference type="EC" id="1.15.1.2"/>
    </reaction>
</comment>
<dbReference type="EC" id="1.15.1.2" evidence="4"/>
<comment type="cofactor">
    <cofactor evidence="1">
        <name>Cu(2+)</name>
        <dbReference type="ChEBI" id="CHEBI:29036"/>
    </cofactor>
</comment>
<evidence type="ECO:0000256" key="8">
    <source>
        <dbReference type="ARBA" id="ARBA00022723"/>
    </source>
</evidence>
<evidence type="ECO:0000259" key="16">
    <source>
        <dbReference type="Pfam" id="PF01880"/>
    </source>
</evidence>
<dbReference type="SUPFAM" id="SSF57802">
    <property type="entry name" value="Rubredoxin-like"/>
    <property type="match status" value="1"/>
</dbReference>
<evidence type="ECO:0000256" key="2">
    <source>
        <dbReference type="ARBA" id="ARBA00005941"/>
    </source>
</evidence>
<dbReference type="NCBIfam" id="TIGR00332">
    <property type="entry name" value="neela_ferrous"/>
    <property type="match status" value="1"/>
</dbReference>
<dbReference type="Gene3D" id="2.60.40.730">
    <property type="entry name" value="SOR catalytic domain"/>
    <property type="match status" value="1"/>
</dbReference>
<dbReference type="AlphaFoldDB" id="A0A832GR39"/>
<feature type="binding site" evidence="15">
    <location>
        <position position="30"/>
    </location>
    <ligand>
        <name>Fe cation</name>
        <dbReference type="ChEBI" id="CHEBI:24875"/>
        <label>1</label>
    </ligand>
</feature>
<dbReference type="GO" id="GO:0050605">
    <property type="term" value="F:superoxide reductase activity"/>
    <property type="evidence" value="ECO:0007669"/>
    <property type="project" value="UniProtKB-EC"/>
</dbReference>
<evidence type="ECO:0000256" key="14">
    <source>
        <dbReference type="ARBA" id="ARBA00047448"/>
    </source>
</evidence>
<dbReference type="NCBIfam" id="TIGR00320">
    <property type="entry name" value="dfx_rbo"/>
    <property type="match status" value="1"/>
</dbReference>
<feature type="binding site" evidence="15">
    <location>
        <position position="49"/>
    </location>
    <ligand>
        <name>Fe cation</name>
        <dbReference type="ChEBI" id="CHEBI:24875"/>
        <label>2</label>
        <note>catalytic</note>
    </ligand>
</feature>
<evidence type="ECO:0000256" key="7">
    <source>
        <dbReference type="ARBA" id="ARBA00022575"/>
    </source>
</evidence>
<dbReference type="PANTHER" id="PTHR36541">
    <property type="entry name" value="SUPEROXIDE REDUCTASE-RELATED"/>
    <property type="match status" value="1"/>
</dbReference>
<dbReference type="PANTHER" id="PTHR36541:SF1">
    <property type="entry name" value="SUPEROXIDE REDUCTASE-RELATED"/>
    <property type="match status" value="1"/>
</dbReference>
<sequence length="136" mass="15290">MAERLELYKCQICGNIVLVMHGGRGQLVCCNKPMELQKPGSVDASAEKHVPVIEKCGDVYKVKVGSAPHVMTEEHYIEWIELHTDDNRVYIKFLKPGDEPVAEFTVKANKVTAKEWCNLHAYWEGAQVCEPSTKCA</sequence>
<evidence type="ECO:0000256" key="9">
    <source>
        <dbReference type="ARBA" id="ARBA00022982"/>
    </source>
</evidence>
<feature type="binding site" evidence="15">
    <location>
        <position position="10"/>
    </location>
    <ligand>
        <name>Fe cation</name>
        <dbReference type="ChEBI" id="CHEBI:24875"/>
        <label>1</label>
    </ligand>
</feature>
<feature type="domain" description="Desulfoferrodoxin ferrous iron-binding" evidence="16">
    <location>
        <begin position="42"/>
        <end position="125"/>
    </location>
</feature>
<evidence type="ECO:0000256" key="5">
    <source>
        <dbReference type="ARBA" id="ARBA00014839"/>
    </source>
</evidence>
<dbReference type="EMBL" id="DSZU01000097">
    <property type="protein sequence ID" value="HGV55529.1"/>
    <property type="molecule type" value="Genomic_DNA"/>
</dbReference>
<keyword evidence="9" id="KW-0249">Electron transport</keyword>
<organism evidence="18">
    <name type="scientific">Caldimicrobium thiodismutans</name>
    <dbReference type="NCBI Taxonomy" id="1653476"/>
    <lineage>
        <taxon>Bacteria</taxon>
        <taxon>Pseudomonadati</taxon>
        <taxon>Thermodesulfobacteriota</taxon>
        <taxon>Thermodesulfobacteria</taxon>
        <taxon>Thermodesulfobacteriales</taxon>
        <taxon>Thermodesulfobacteriaceae</taxon>
        <taxon>Caldimicrobium</taxon>
    </lineage>
</organism>
<feature type="binding site" evidence="15">
    <location>
        <position position="75"/>
    </location>
    <ligand>
        <name>Fe cation</name>
        <dbReference type="ChEBI" id="CHEBI:24875"/>
        <label>2</label>
        <note>catalytic</note>
    </ligand>
</feature>
<dbReference type="InterPro" id="IPR004793">
    <property type="entry name" value="Desulfoferrodoxin_rbo"/>
</dbReference>
<dbReference type="InterPro" id="IPR038094">
    <property type="entry name" value="Desulfoferrodoxin_N_sf"/>
</dbReference>
<keyword evidence="11 15" id="KW-0408">Iron</keyword>
<comment type="caution">
    <text evidence="18">The sequence shown here is derived from an EMBL/GenBank/DDBJ whole genome shotgun (WGS) entry which is preliminary data.</text>
</comment>
<feature type="binding site" evidence="15">
    <location>
        <position position="69"/>
    </location>
    <ligand>
        <name>Fe cation</name>
        <dbReference type="ChEBI" id="CHEBI:24875"/>
        <label>2</label>
        <note>catalytic</note>
    </ligand>
</feature>
<keyword evidence="7" id="KW-0216">Detoxification</keyword>
<protein>
    <recommendedName>
        <fullName evidence="5">Desulfoferrodoxin</fullName>
        <ecNumber evidence="4">1.15.1.2</ecNumber>
    </recommendedName>
    <alternativeName>
        <fullName evidence="13">Superoxide reductase</fullName>
    </alternativeName>
</protein>
<evidence type="ECO:0000256" key="11">
    <source>
        <dbReference type="ARBA" id="ARBA00023004"/>
    </source>
</evidence>
<proteinExistence type="inferred from homology"/>
<evidence type="ECO:0000256" key="4">
    <source>
        <dbReference type="ARBA" id="ARBA00012679"/>
    </source>
</evidence>
<dbReference type="InterPro" id="IPR004462">
    <property type="entry name" value="Desulfoferrodoxin_N"/>
</dbReference>
<dbReference type="Gene3D" id="2.20.28.100">
    <property type="entry name" value="Desulphoferrodoxin, N-terminal domain"/>
    <property type="match status" value="1"/>
</dbReference>
<dbReference type="InterPro" id="IPR036073">
    <property type="entry name" value="Desulfoferrodoxin_Fe-bd_dom_sf"/>
</dbReference>
<feature type="domain" description="Desulfoferrodoxin N-terminal" evidence="17">
    <location>
        <begin position="2"/>
        <end position="36"/>
    </location>
</feature>
<accession>A0A832GR39</accession>
<evidence type="ECO:0000256" key="15">
    <source>
        <dbReference type="PIRSR" id="PIRSR604793-1"/>
    </source>
</evidence>
<keyword evidence="8 15" id="KW-0479">Metal-binding</keyword>
<dbReference type="InterPro" id="IPR002742">
    <property type="entry name" value="Desulfoferrodoxin_Fe-bd_dom"/>
</dbReference>
<evidence type="ECO:0000313" key="18">
    <source>
        <dbReference type="EMBL" id="HGV55529.1"/>
    </source>
</evidence>
<dbReference type="InterPro" id="IPR051233">
    <property type="entry name" value="Desulfoferrodoxin_SOR"/>
</dbReference>
<dbReference type="SUPFAM" id="SSF49367">
    <property type="entry name" value="Superoxide reductase-like"/>
    <property type="match status" value="1"/>
</dbReference>
<dbReference type="NCBIfam" id="TIGR00319">
    <property type="entry name" value="desulf_FeS4"/>
    <property type="match status" value="1"/>
</dbReference>
<comment type="cofactor">
    <cofactor evidence="15">
        <name>Fe(3+)</name>
        <dbReference type="ChEBI" id="CHEBI:29034"/>
    </cofactor>
    <text evidence="15">Binds 1 Fe(3+) ion per subunit. The iron ion 1 is coordinated via 4 cysteine residues.</text>
</comment>
<comment type="function">
    <text evidence="12">Catalyzes the one-electron reduction of superoxide anion radical to hydrogen peroxide at a nonheme ferrous iron center. Plays a fundamental role in case of oxidative stress via its superoxide detoxification activity.</text>
</comment>
<feature type="binding site" evidence="15">
    <location>
        <position position="13"/>
    </location>
    <ligand>
        <name>Fe cation</name>
        <dbReference type="ChEBI" id="CHEBI:24875"/>
        <label>1</label>
    </ligand>
</feature>
<keyword evidence="10" id="KW-0560">Oxidoreductase</keyword>
<dbReference type="GO" id="GO:0019430">
    <property type="term" value="P:removal of superoxide radicals"/>
    <property type="evidence" value="ECO:0007669"/>
    <property type="project" value="InterPro"/>
</dbReference>
<evidence type="ECO:0000256" key="1">
    <source>
        <dbReference type="ARBA" id="ARBA00001973"/>
    </source>
</evidence>
<comment type="cofactor">
    <cofactor evidence="15">
        <name>Fe(2+)</name>
        <dbReference type="ChEBI" id="CHEBI:29033"/>
    </cofactor>
    <text evidence="15">Binds 1 Fe(2+) ion per subunit. The iron ion 2 is coordinated via four histidines and one cysteine residue.</text>
</comment>
<evidence type="ECO:0000256" key="3">
    <source>
        <dbReference type="ARBA" id="ARBA00011738"/>
    </source>
</evidence>
<dbReference type="Pfam" id="PF06397">
    <property type="entry name" value="Desulfoferrod_N"/>
    <property type="match status" value="1"/>
</dbReference>
<evidence type="ECO:0000256" key="13">
    <source>
        <dbReference type="ARBA" id="ARBA00031398"/>
    </source>
</evidence>
<evidence type="ECO:0000259" key="17">
    <source>
        <dbReference type="Pfam" id="PF06397"/>
    </source>
</evidence>
<name>A0A832GR39_9BACT</name>